<keyword evidence="4" id="KW-1185">Reference proteome</keyword>
<evidence type="ECO:0000259" key="2">
    <source>
        <dbReference type="Pfam" id="PF17289"/>
    </source>
</evidence>
<proteinExistence type="predicted"/>
<dbReference type="RefSeq" id="WP_111323532.1">
    <property type="nucleotide sequence ID" value="NZ_QKUF01000010.1"/>
</dbReference>
<evidence type="ECO:0000256" key="1">
    <source>
        <dbReference type="ARBA" id="ARBA00022612"/>
    </source>
</evidence>
<dbReference type="AlphaFoldDB" id="A0A326U616"/>
<gene>
    <name evidence="3" type="ORF">EI42_03148</name>
</gene>
<dbReference type="Pfam" id="PF03237">
    <property type="entry name" value="Terminase_6N"/>
    <property type="match status" value="1"/>
</dbReference>
<dbReference type="Proteomes" id="UP000248806">
    <property type="component" value="Unassembled WGS sequence"/>
</dbReference>
<evidence type="ECO:0000313" key="4">
    <source>
        <dbReference type="Proteomes" id="UP000248806"/>
    </source>
</evidence>
<sequence length="473" mass="53324">MPKSTTNPPTHLTSDPVAFARFFLKQPSGEPLEPHAGQVELLSNIAPLTVVCCGRQWGKSVAMAIYAVWFSVTHANRQIYIIAPTIDQARIIFNEIVLQFRMAPLSALVVGKINEYPFPRLRLANGTEIHGRGANSPQFLRGKKCHLAIVDEAAFCKDEVLTDVIEPMMTVTGREKDSGIILISTPFGQGAFYDYFRAAQRCDDGSMRWFHFPSETNPHADRKFLARVKSRYGEDSITWRTEYLAQFVDDDLSVFPSSLIKAAYERYPYLDGDAQRPRFPVAPQENHRYVQGVDLANVRDYFVSVVLDVTNPELIPLVGMTRLQKRGYATYKQMRDAHARYNRASTLIDATSLGESVVEDLRDIGAEGYKFSSQSKYEVVSELARLFAEKRIAIPYNREIISELTNFSYEYTKNKTLKMEAKRGHDDIVMSLALAAHLALKPTSLGLFTGVSLSPGFSPPRSRDPWAELFQDD</sequence>
<dbReference type="Gene3D" id="3.40.50.300">
    <property type="entry name" value="P-loop containing nucleotide triphosphate hydrolases"/>
    <property type="match status" value="1"/>
</dbReference>
<keyword evidence="1" id="KW-1188">Viral release from host cell</keyword>
<reference evidence="3 4" key="1">
    <citation type="submission" date="2018-06" db="EMBL/GenBank/DDBJ databases">
        <title>Genomic Encyclopedia of Archaeal and Bacterial Type Strains, Phase II (KMG-II): from individual species to whole genera.</title>
        <authorList>
            <person name="Goeker M."/>
        </authorList>
    </citation>
    <scope>NUCLEOTIDE SEQUENCE [LARGE SCALE GENOMIC DNA]</scope>
    <source>
        <strain evidence="3 4">ATCC BAA-1881</strain>
    </source>
</reference>
<name>A0A326U616_THEHA</name>
<dbReference type="InterPro" id="IPR027417">
    <property type="entry name" value="P-loop_NTPase"/>
</dbReference>
<dbReference type="EMBL" id="QKUF01000010">
    <property type="protein sequence ID" value="PZW28394.1"/>
    <property type="molecule type" value="Genomic_DNA"/>
</dbReference>
<dbReference type="Pfam" id="PF17289">
    <property type="entry name" value="Terminase_6C"/>
    <property type="match status" value="1"/>
</dbReference>
<dbReference type="Gene3D" id="3.30.420.240">
    <property type="match status" value="1"/>
</dbReference>
<organism evidence="3 4">
    <name type="scientific">Thermosporothrix hazakensis</name>
    <dbReference type="NCBI Taxonomy" id="644383"/>
    <lineage>
        <taxon>Bacteria</taxon>
        <taxon>Bacillati</taxon>
        <taxon>Chloroflexota</taxon>
        <taxon>Ktedonobacteria</taxon>
        <taxon>Ktedonobacterales</taxon>
        <taxon>Thermosporotrichaceae</taxon>
        <taxon>Thermosporothrix</taxon>
    </lineage>
</organism>
<feature type="domain" description="Terminase large subunit gp17-like C-terminal" evidence="2">
    <location>
        <begin position="292"/>
        <end position="435"/>
    </location>
</feature>
<protein>
    <submittedName>
        <fullName evidence="3">Terminase family protein</fullName>
    </submittedName>
</protein>
<accession>A0A326U616</accession>
<comment type="caution">
    <text evidence="3">The sequence shown here is derived from an EMBL/GenBank/DDBJ whole genome shotgun (WGS) entry which is preliminary data.</text>
</comment>
<dbReference type="InterPro" id="IPR035421">
    <property type="entry name" value="Terminase_6C"/>
</dbReference>
<evidence type="ECO:0000313" key="3">
    <source>
        <dbReference type="EMBL" id="PZW28394.1"/>
    </source>
</evidence>